<dbReference type="GO" id="GO:0016297">
    <property type="term" value="F:fatty acyl-[ACP] hydrolase activity"/>
    <property type="evidence" value="ECO:0007669"/>
    <property type="project" value="UniProtKB-EC"/>
</dbReference>
<dbReference type="InterPro" id="IPR036291">
    <property type="entry name" value="NAD(P)-bd_dom_sf"/>
</dbReference>
<evidence type="ECO:0000256" key="18">
    <source>
        <dbReference type="ARBA" id="ARBA00047451"/>
    </source>
</evidence>
<evidence type="ECO:0000256" key="1">
    <source>
        <dbReference type="ARBA" id="ARBA00005189"/>
    </source>
</evidence>
<comment type="catalytic activity">
    <reaction evidence="36">
        <text>decanoyl-[ACP] + malonyl-[ACP] + H(+) = 3-oxododecanoyl-[ACP] + holo-[ACP] + CO2</text>
        <dbReference type="Rhea" id="RHEA:41868"/>
        <dbReference type="Rhea" id="RHEA-COMP:9623"/>
        <dbReference type="Rhea" id="RHEA-COMP:9640"/>
        <dbReference type="Rhea" id="RHEA-COMP:9641"/>
        <dbReference type="Rhea" id="RHEA-COMP:9685"/>
        <dbReference type="ChEBI" id="CHEBI:15378"/>
        <dbReference type="ChEBI" id="CHEBI:16526"/>
        <dbReference type="ChEBI" id="CHEBI:64479"/>
        <dbReference type="ChEBI" id="CHEBI:78449"/>
        <dbReference type="ChEBI" id="CHEBI:78468"/>
        <dbReference type="ChEBI" id="CHEBI:78469"/>
    </reaction>
    <physiologicalReaction direction="left-to-right" evidence="36">
        <dbReference type="Rhea" id="RHEA:41869"/>
    </physiologicalReaction>
</comment>
<dbReference type="UniPathway" id="UPA00094"/>
<reference evidence="47 48" key="1">
    <citation type="journal article" date="2015" name="Nat. Commun.">
        <title>Outbred genome sequencing and CRISPR/Cas9 gene editing in butterflies.</title>
        <authorList>
            <person name="Li X."/>
            <person name="Fan D."/>
            <person name="Zhang W."/>
            <person name="Liu G."/>
            <person name="Zhang L."/>
            <person name="Zhao L."/>
            <person name="Fang X."/>
            <person name="Chen L."/>
            <person name="Dong Y."/>
            <person name="Chen Y."/>
            <person name="Ding Y."/>
            <person name="Zhao R."/>
            <person name="Feng M."/>
            <person name="Zhu Y."/>
            <person name="Feng Y."/>
            <person name="Jiang X."/>
            <person name="Zhu D."/>
            <person name="Xiang H."/>
            <person name="Feng X."/>
            <person name="Li S."/>
            <person name="Wang J."/>
            <person name="Zhang G."/>
            <person name="Kronforst M.R."/>
            <person name="Wang W."/>
        </authorList>
    </citation>
    <scope>NUCLEOTIDE SEQUENCE [LARGE SCALE GENOMIC DNA]</scope>
    <source>
        <strain evidence="47">Ya'a_city_454_Px</strain>
        <tissue evidence="47">Whole body</tissue>
    </source>
</reference>
<comment type="catalytic activity">
    <reaction evidence="23">
        <text>3-oxobutanoyl-[ACP] + NADPH + H(+) = (3R)-hydroxybutanoyl-[ACP] + NADP(+)</text>
        <dbReference type="Rhea" id="RHEA:41804"/>
        <dbReference type="Rhea" id="RHEA-COMP:9625"/>
        <dbReference type="Rhea" id="RHEA-COMP:9626"/>
        <dbReference type="ChEBI" id="CHEBI:15378"/>
        <dbReference type="ChEBI" id="CHEBI:57783"/>
        <dbReference type="ChEBI" id="CHEBI:58349"/>
        <dbReference type="ChEBI" id="CHEBI:78450"/>
        <dbReference type="ChEBI" id="CHEBI:78451"/>
    </reaction>
    <physiologicalReaction direction="left-to-right" evidence="23">
        <dbReference type="Rhea" id="RHEA:41805"/>
    </physiologicalReaction>
</comment>
<dbReference type="InterPro" id="IPR001227">
    <property type="entry name" value="Ac_transferase_dom_sf"/>
</dbReference>
<evidence type="ECO:0000256" key="37">
    <source>
        <dbReference type="ARBA" id="ARBA00049171"/>
    </source>
</evidence>
<dbReference type="InterPro" id="IPR016035">
    <property type="entry name" value="Acyl_Trfase/lysoPLipase"/>
</dbReference>
<dbReference type="InterPro" id="IPR016039">
    <property type="entry name" value="Thiolase-like"/>
</dbReference>
<keyword evidence="45" id="KW-0472">Membrane</keyword>
<evidence type="ECO:0000256" key="22">
    <source>
        <dbReference type="ARBA" id="ARBA00047897"/>
    </source>
</evidence>
<comment type="catalytic activity">
    <reaction evidence="39">
        <text>3-oxohexadecanoyl-[ACP] + NADPH + H(+) = (3R)-hydroxyhexadecanoyl-[ACP] + NADP(+)</text>
        <dbReference type="Rhea" id="RHEA:41904"/>
        <dbReference type="Rhea" id="RHEA-COMP:9649"/>
        <dbReference type="Rhea" id="RHEA-COMP:9650"/>
        <dbReference type="ChEBI" id="CHEBI:15378"/>
        <dbReference type="ChEBI" id="CHEBI:57783"/>
        <dbReference type="ChEBI" id="CHEBI:58349"/>
        <dbReference type="ChEBI" id="CHEBI:78478"/>
        <dbReference type="ChEBI" id="CHEBI:78480"/>
    </reaction>
    <physiologicalReaction direction="left-to-right" evidence="39">
        <dbReference type="Rhea" id="RHEA:41905"/>
    </physiologicalReaction>
</comment>
<dbReference type="InterPro" id="IPR042104">
    <property type="entry name" value="PKS_dehydratase_sf"/>
</dbReference>
<comment type="catalytic activity">
    <reaction evidence="5">
        <text>(3R)-hydroxydodecanoyl-[ACP] = (2E)-dodecenoyl-[ACP] + H2O</text>
        <dbReference type="Rhea" id="RHEA:41876"/>
        <dbReference type="Rhea" id="RHEA-COMP:9642"/>
        <dbReference type="Rhea" id="RHEA-COMP:9643"/>
        <dbReference type="ChEBI" id="CHEBI:15377"/>
        <dbReference type="ChEBI" id="CHEBI:78470"/>
        <dbReference type="ChEBI" id="CHEBI:78472"/>
    </reaction>
    <physiologicalReaction direction="left-to-right" evidence="5">
        <dbReference type="Rhea" id="RHEA:41877"/>
    </physiologicalReaction>
</comment>
<evidence type="ECO:0000313" key="47">
    <source>
        <dbReference type="EMBL" id="KPJ04122.1"/>
    </source>
</evidence>
<comment type="pathway">
    <text evidence="1">Lipid metabolism.</text>
</comment>
<accession>A0A194QF64</accession>
<keyword evidence="45" id="KW-1133">Transmembrane helix</keyword>
<feature type="transmembrane region" description="Helical" evidence="45">
    <location>
        <begin position="1319"/>
        <end position="1344"/>
    </location>
</feature>
<dbReference type="InterPro" id="IPR001031">
    <property type="entry name" value="Thioesterase"/>
</dbReference>
<dbReference type="GO" id="GO:0004313">
    <property type="term" value="F:[acyl-carrier-protein] S-acetyltransferase activity"/>
    <property type="evidence" value="ECO:0007669"/>
    <property type="project" value="UniProtKB-EC"/>
</dbReference>
<gene>
    <name evidence="47" type="ORF">RR46_07881</name>
</gene>
<sequence length="2344" mass="264227">MRINVDRTTADSRGVPTGEVRNIPTGDGRRMPSGDGRCMPIGDEIVISGMSGKFPNSENVTEFMENLYNKLDMVIEVETEIQDPEIPKYHGMVDNMNKFDATFFKVTYKHVLSMNTQCRQLFSYAYGAVYDSGINPLQMKNKKLGVFIASSNTGDKPLLVYDYDYGFKSTNNFILSGSSKTMYANRISYWFDSKSPSYHIDSGCVGSLVIVDLACHSILSGDCEAALVGVVNMCDSSTVTMNLNNAGLLCNDGKTKCFDKRADGYVRSETIGFLFLQKAKDAKRIYAEIYHTKLGYCSSPLNNRQIVRHSNSNDIIKFLKKFYSETDVSPQEVEYVEANGIANAEDDKNELEAIGEIFGNKESAVKIGCVKSNMGNSESASGLCALTKVCLAYRNGELSGNLHYENPHDDVDAVRDGRIEVVHENTPFKRRFAAVNSFSYTGPMAHVLLKGHYKEKIYKKYTANIPYLVNVSSRNETGVHRMFEIVAAMPIDAEYIGLLHNIHKIETPGHTARGFIILGSKLEGKNEKTCVLSKSIQHYKGIKPPVCFMYSGMGSQWCKMGADLMNAPIFSAAIEKCHKVLEPKGVNIVDILTSDDQTIFEDIINCFVGITAVQIGLTDILRALEIVPDCIIGHSTGELGCAYADGGLTLEETILSAYCRGLASKKTEVIRGAMAAVGMGYNDLKRICPADIEIACHNSAGSSTISGPIDALKDFVASLKSRDIFAKEVPCGNIAYHSKYVAAIGPPLLESLKDVIKNPRKRTSKWLSTSILPYRWDEDIATLSSAEYFTNNLVNPVYFEETSKLIPNEAVVIEIAPHGLLQAIVKRSHVSCEHVPLTRRGHENPTKFLLEAIGRLYQSGLNPQVHMLYPKIEYPVATDTPLLSNLVGWEHSENWPLFSEVKKIRKQTQICNYLITLYDDDKKSINRYTRNGVNVIPEALLLVLTWKTLAMARNVDHNQLSVKLDNVYFNREVSFGENKFAKIKVSINKGNHRFEITNDEIVVATGHITDDFKSEKCNLEPGKENSEDDILLTSDEIYRLLYLRGYYFNKEFKAIRSANSSISKATVEWTGEWISYIDALMQLNIMKRNHNGISTPKMIQELVIDVNEHVSDDLIKKVVHEATILDLYDTVRCGGVTIKIMLFSDRAVTHTKVSSVLLTKKNWSLVVQNDNIPDRCGDGYYTNVSASNRAEEFKVTLKTPNDFESVSLEQIATPKSLPNKTIKVYYAGVSQKDCQQSIFGNNTVSLDLGMDFSGKDVNGEQVMGLLAKGALSNVVVPDPELVWPVPRHWSLQEAATVSLPYVHALYILSKAKLINGDRVLVIGGAGALGLALISVCLSLGYIIYTTVSTLRKKEALLKLYPNLKENNIICEQNDEVLYDRIVIQTDNQLCKVVAIKFMLAEGIANGIVKPLPLISYNIEEVPRALKMLSSKNNIGRVLIKMDTLPKNNIIPRYFKKSHSSVNIVFKNVINDQECTKAVKEAGGSLDGVFFVVGKNEKHSDDLSEEQILLARNKILLSTIASLDFATRSLCKNLRYFVILGNSSRDVYDEKIYFQAEKICKERQAVGLPGLTFVTEMSNELSKYFDSNNDILAETIPEVLNILERSLYINYHYIKAVLEPCSDSCSLATGRNDIDPNTTVVAFKTVNENERREKGKDISEFSFTNGNGDSMSEQSNGFRVFYSYIESDVNEITGHPLVRMSTKAYQYFEDKFEIDPSVTHLILIPGFEGHHRIFEDLCEPLKIRAVTMKLDTDLNSSSIQEMALNIYKILSRKLHFNKKFYLLGYSFGVNVALELAALIEQQGERGIVYCLDSSPDALKHLMKTYAGDLSNANLQNVVAARMFHLTTGLNSEEFMKELETIDSWDKKIDIFIRRVIKLVPYSHDYMRSLLETTYNRFVLAREYQPNLKLNSELILIKSTASAEFVNLPDDYNLGKYSERPVKVYDIDGDHASAPYDIRVPTIINDSLDRKLLNEFNKTNTYTEYKLMPPLNYIDDYDSCLQDSDALYCTMQLKLVSDTPNVVMDLITNYSAWDLKHFDHSKLYRGVCVTRTCNMNKQEVTMNLNNSLETCMNEHLWKQYKLKAKLLTSPYCYSAERDIKLDFWDIIVGSICILIIIVNIVATLYDIYVYKKPNTKGMDILLSFSIIRSWSRLQHADYRIKQPVERLKGMDGIRLIPSFAICLALESTLMRHFGAGPLWQLLGTRVNQDCRRYWMWNFFFLANYNSGSYCMPHTWYLAADTHMFCFGLIVFALVRNKFWKRAILASAFLIGIISSGIVTYIYDLRTLMTVKPNSVLETFTKDPNFDYLYKPTHTNAPAYVIGLITGVLIYRLQKSQFDIQKYKASL</sequence>
<dbReference type="Pfam" id="PF16197">
    <property type="entry name" value="KAsynt_C_assoc"/>
    <property type="match status" value="1"/>
</dbReference>
<comment type="catalytic activity">
    <reaction evidence="16">
        <text>a (3R)-hydroxyacyl-[ACP] + NADP(+) = a 3-oxoacyl-[ACP] + NADPH + H(+)</text>
        <dbReference type="Rhea" id="RHEA:17397"/>
        <dbReference type="Rhea" id="RHEA-COMP:9916"/>
        <dbReference type="Rhea" id="RHEA-COMP:9945"/>
        <dbReference type="ChEBI" id="CHEBI:15378"/>
        <dbReference type="ChEBI" id="CHEBI:57783"/>
        <dbReference type="ChEBI" id="CHEBI:58349"/>
        <dbReference type="ChEBI" id="CHEBI:78776"/>
        <dbReference type="ChEBI" id="CHEBI:78827"/>
        <dbReference type="EC" id="1.1.1.100"/>
    </reaction>
    <physiologicalReaction direction="right-to-left" evidence="16">
        <dbReference type="Rhea" id="RHEA:17399"/>
    </physiologicalReaction>
</comment>
<comment type="catalytic activity">
    <reaction evidence="18">
        <text>tetradecanoyl-[ACP] + malonyl-[ACP] + H(+) = 3-oxohexadecanoyl-[ACP] + holo-[ACP] + CO2</text>
        <dbReference type="Rhea" id="RHEA:41900"/>
        <dbReference type="Rhea" id="RHEA-COMP:9623"/>
        <dbReference type="Rhea" id="RHEA-COMP:9648"/>
        <dbReference type="Rhea" id="RHEA-COMP:9649"/>
        <dbReference type="Rhea" id="RHEA-COMP:9685"/>
        <dbReference type="ChEBI" id="CHEBI:15378"/>
        <dbReference type="ChEBI" id="CHEBI:16526"/>
        <dbReference type="ChEBI" id="CHEBI:64479"/>
        <dbReference type="ChEBI" id="CHEBI:78449"/>
        <dbReference type="ChEBI" id="CHEBI:78477"/>
        <dbReference type="ChEBI" id="CHEBI:78478"/>
    </reaction>
    <physiologicalReaction direction="left-to-right" evidence="18">
        <dbReference type="Rhea" id="RHEA:41901"/>
    </physiologicalReaction>
</comment>
<dbReference type="InterPro" id="IPR011032">
    <property type="entry name" value="GroES-like_sf"/>
</dbReference>
<keyword evidence="48" id="KW-1185">Reference proteome</keyword>
<comment type="catalytic activity">
    <reaction evidence="38">
        <text>3-oxododecanoyl-[ACP] + NADPH + H(+) = (3R)-hydroxydodecanoyl-[ACP] + NADP(+)</text>
        <dbReference type="Rhea" id="RHEA:41872"/>
        <dbReference type="Rhea" id="RHEA-COMP:9641"/>
        <dbReference type="Rhea" id="RHEA-COMP:9642"/>
        <dbReference type="ChEBI" id="CHEBI:15378"/>
        <dbReference type="ChEBI" id="CHEBI:57783"/>
        <dbReference type="ChEBI" id="CHEBI:58349"/>
        <dbReference type="ChEBI" id="CHEBI:78469"/>
        <dbReference type="ChEBI" id="CHEBI:78470"/>
    </reaction>
    <physiologicalReaction direction="left-to-right" evidence="38">
        <dbReference type="Rhea" id="RHEA:41873"/>
    </physiologicalReaction>
</comment>
<dbReference type="PANTHER" id="PTHR43775">
    <property type="entry name" value="FATTY ACID SYNTHASE"/>
    <property type="match status" value="1"/>
</dbReference>
<dbReference type="SUPFAM" id="SSF53474">
    <property type="entry name" value="alpha/beta-Hydrolases"/>
    <property type="match status" value="1"/>
</dbReference>
<evidence type="ECO:0000256" key="39">
    <source>
        <dbReference type="ARBA" id="ARBA00049414"/>
    </source>
</evidence>
<dbReference type="Proteomes" id="UP000053268">
    <property type="component" value="Unassembled WGS sequence"/>
</dbReference>
<protein>
    <submittedName>
        <fullName evidence="47">Fatty acid synthase</fullName>
    </submittedName>
</protein>
<comment type="catalytic activity">
    <reaction evidence="40">
        <text>3-oxooctanoyl-[ACP] + NADPH + H(+) = (3R)-hydroxyoctanoyl-[ACP] + NADP(+)</text>
        <dbReference type="Rhea" id="RHEA:41840"/>
        <dbReference type="Rhea" id="RHEA-COMP:9633"/>
        <dbReference type="Rhea" id="RHEA-COMP:9634"/>
        <dbReference type="ChEBI" id="CHEBI:15378"/>
        <dbReference type="ChEBI" id="CHEBI:57783"/>
        <dbReference type="ChEBI" id="CHEBI:58349"/>
        <dbReference type="ChEBI" id="CHEBI:78460"/>
        <dbReference type="ChEBI" id="CHEBI:78461"/>
    </reaction>
    <physiologicalReaction direction="left-to-right" evidence="40">
        <dbReference type="Rhea" id="RHEA:41841"/>
    </physiologicalReaction>
</comment>
<comment type="catalytic activity">
    <reaction evidence="42">
        <text>(2E)-decenoyl-[ACP] + NADPH + H(+) = decanoyl-[ACP] + NADP(+)</text>
        <dbReference type="Rhea" id="RHEA:41864"/>
        <dbReference type="Rhea" id="RHEA-COMP:9639"/>
        <dbReference type="Rhea" id="RHEA-COMP:9640"/>
        <dbReference type="ChEBI" id="CHEBI:15378"/>
        <dbReference type="ChEBI" id="CHEBI:57783"/>
        <dbReference type="ChEBI" id="CHEBI:58349"/>
        <dbReference type="ChEBI" id="CHEBI:78467"/>
        <dbReference type="ChEBI" id="CHEBI:78468"/>
    </reaction>
    <physiologicalReaction direction="left-to-right" evidence="42">
        <dbReference type="Rhea" id="RHEA:41865"/>
    </physiologicalReaction>
</comment>
<dbReference type="InterPro" id="IPR014043">
    <property type="entry name" value="Acyl_transferase_dom"/>
</dbReference>
<evidence type="ECO:0000256" key="19">
    <source>
        <dbReference type="ARBA" id="ARBA00047500"/>
    </source>
</evidence>
<evidence type="ECO:0000256" key="29">
    <source>
        <dbReference type="ARBA" id="ARBA00048506"/>
    </source>
</evidence>
<feature type="transmembrane region" description="Helical" evidence="45">
    <location>
        <begin position="2314"/>
        <end position="2331"/>
    </location>
</feature>
<comment type="catalytic activity">
    <reaction evidence="8">
        <text>a (3R)-hydroxyacyl-[ACP] = a (2E)-enoyl-[ACP] + H2O</text>
        <dbReference type="Rhea" id="RHEA:13097"/>
        <dbReference type="Rhea" id="RHEA-COMP:9925"/>
        <dbReference type="Rhea" id="RHEA-COMP:9945"/>
        <dbReference type="ChEBI" id="CHEBI:15377"/>
        <dbReference type="ChEBI" id="CHEBI:78784"/>
        <dbReference type="ChEBI" id="CHEBI:78827"/>
        <dbReference type="EC" id="4.2.1.59"/>
    </reaction>
    <physiologicalReaction direction="left-to-right" evidence="8">
        <dbReference type="Rhea" id="RHEA:13098"/>
    </physiologicalReaction>
</comment>
<dbReference type="Pfam" id="PF02801">
    <property type="entry name" value="Ketoacyl-synt_C"/>
    <property type="match status" value="1"/>
</dbReference>
<keyword evidence="2" id="KW-0702">S-nitrosylation</keyword>
<evidence type="ECO:0000256" key="28">
    <source>
        <dbReference type="ARBA" id="ARBA00048420"/>
    </source>
</evidence>
<evidence type="ECO:0000256" key="12">
    <source>
        <dbReference type="ARBA" id="ARBA00023402"/>
    </source>
</evidence>
<dbReference type="Gene3D" id="3.40.47.10">
    <property type="match status" value="1"/>
</dbReference>
<evidence type="ECO:0000256" key="10">
    <source>
        <dbReference type="ARBA" id="ARBA00023399"/>
    </source>
</evidence>
<feature type="region of interest" description="Disordered" evidence="44">
    <location>
        <begin position="1"/>
        <end position="35"/>
    </location>
</feature>
<evidence type="ECO:0000256" key="33">
    <source>
        <dbReference type="ARBA" id="ARBA00048704"/>
    </source>
</evidence>
<feature type="transmembrane region" description="Helical" evidence="45">
    <location>
        <begin position="2259"/>
        <end position="2280"/>
    </location>
</feature>
<comment type="catalytic activity">
    <reaction evidence="9">
        <text>(3R)-hydroxytetradecanoyl-[ACP] = (2E)-tetradecenoyl-[ACP] + H2O</text>
        <dbReference type="Rhea" id="RHEA:41892"/>
        <dbReference type="Rhea" id="RHEA-COMP:9646"/>
        <dbReference type="Rhea" id="RHEA-COMP:9647"/>
        <dbReference type="ChEBI" id="CHEBI:15377"/>
        <dbReference type="ChEBI" id="CHEBI:78474"/>
        <dbReference type="ChEBI" id="CHEBI:78475"/>
    </reaction>
    <physiologicalReaction direction="left-to-right" evidence="9">
        <dbReference type="Rhea" id="RHEA:41893"/>
    </physiologicalReaction>
</comment>
<comment type="catalytic activity">
    <reaction evidence="7">
        <text>(3R)-hydroxydecanoyl-[ACP] = (2E)-decenoyl-[ACP] + H2O</text>
        <dbReference type="Rhea" id="RHEA:41860"/>
        <dbReference type="Rhea" id="RHEA-COMP:9638"/>
        <dbReference type="Rhea" id="RHEA-COMP:9639"/>
        <dbReference type="ChEBI" id="CHEBI:15377"/>
        <dbReference type="ChEBI" id="CHEBI:78466"/>
        <dbReference type="ChEBI" id="CHEBI:78467"/>
    </reaction>
    <physiologicalReaction direction="left-to-right" evidence="7">
        <dbReference type="Rhea" id="RHEA:41861"/>
    </physiologicalReaction>
</comment>
<comment type="catalytic activity">
    <reaction evidence="29">
        <text>a fatty acyl-[ACP] + malonyl-[ACP] + H(+) = a 3-oxoacyl-[ACP] + holo-[ACP] + CO2</text>
        <dbReference type="Rhea" id="RHEA:22836"/>
        <dbReference type="Rhea" id="RHEA-COMP:9623"/>
        <dbReference type="Rhea" id="RHEA-COMP:9685"/>
        <dbReference type="Rhea" id="RHEA-COMP:9916"/>
        <dbReference type="Rhea" id="RHEA-COMP:14125"/>
        <dbReference type="ChEBI" id="CHEBI:15378"/>
        <dbReference type="ChEBI" id="CHEBI:16526"/>
        <dbReference type="ChEBI" id="CHEBI:64479"/>
        <dbReference type="ChEBI" id="CHEBI:78449"/>
        <dbReference type="ChEBI" id="CHEBI:78776"/>
        <dbReference type="ChEBI" id="CHEBI:138651"/>
        <dbReference type="EC" id="2.3.1.41"/>
    </reaction>
    <physiologicalReaction direction="left-to-right" evidence="29">
        <dbReference type="Rhea" id="RHEA:22837"/>
    </physiologicalReaction>
</comment>
<evidence type="ECO:0000256" key="15">
    <source>
        <dbReference type="ARBA" id="ARBA00047394"/>
    </source>
</evidence>
<dbReference type="InterPro" id="IPR014030">
    <property type="entry name" value="Ketoacyl_synth_N"/>
</dbReference>
<comment type="catalytic activity">
    <reaction evidence="10">
        <text>(3R)-hydroxyoctadecanoyl-[ACP] = (2E)-octadecenoyl-[ACP] + H2O</text>
        <dbReference type="Rhea" id="RHEA:41924"/>
        <dbReference type="Rhea" id="RHEA-COMP:9654"/>
        <dbReference type="Rhea" id="RHEA-COMP:9655"/>
        <dbReference type="ChEBI" id="CHEBI:15377"/>
        <dbReference type="ChEBI" id="CHEBI:78488"/>
        <dbReference type="ChEBI" id="CHEBI:78489"/>
    </reaction>
    <physiologicalReaction direction="left-to-right" evidence="10">
        <dbReference type="Rhea" id="RHEA:41925"/>
    </physiologicalReaction>
</comment>
<comment type="catalytic activity">
    <reaction evidence="21">
        <text>(2E)-hexadecenoyl-[ACP] + NADPH + H(+) = hexadecanoyl-[ACP] + NADP(+)</text>
        <dbReference type="Rhea" id="RHEA:41912"/>
        <dbReference type="Rhea" id="RHEA-COMP:9651"/>
        <dbReference type="Rhea" id="RHEA-COMP:9652"/>
        <dbReference type="ChEBI" id="CHEBI:15378"/>
        <dbReference type="ChEBI" id="CHEBI:57783"/>
        <dbReference type="ChEBI" id="CHEBI:58349"/>
        <dbReference type="ChEBI" id="CHEBI:78481"/>
        <dbReference type="ChEBI" id="CHEBI:78483"/>
    </reaction>
    <physiologicalReaction direction="left-to-right" evidence="21">
        <dbReference type="Rhea" id="RHEA:41913"/>
    </physiologicalReaction>
</comment>
<comment type="catalytic activity">
    <reaction evidence="4">
        <text>(3R)-hydroxyoctanoyl-[ACP] = (2E)-octenoyl-[ACP] + H2O</text>
        <dbReference type="Rhea" id="RHEA:41844"/>
        <dbReference type="Rhea" id="RHEA-COMP:9634"/>
        <dbReference type="Rhea" id="RHEA-COMP:9635"/>
        <dbReference type="ChEBI" id="CHEBI:15377"/>
        <dbReference type="ChEBI" id="CHEBI:78461"/>
        <dbReference type="ChEBI" id="CHEBI:78462"/>
    </reaction>
    <physiologicalReaction direction="left-to-right" evidence="4">
        <dbReference type="Rhea" id="RHEA:41845"/>
    </physiologicalReaction>
</comment>
<name>A0A194QF64_PAPXU</name>
<comment type="catalytic activity">
    <reaction evidence="32">
        <text>holo-[ACP] + acetyl-CoA = acetyl-[ACP] + CoA</text>
        <dbReference type="Rhea" id="RHEA:41788"/>
        <dbReference type="Rhea" id="RHEA-COMP:9621"/>
        <dbReference type="Rhea" id="RHEA-COMP:9685"/>
        <dbReference type="ChEBI" id="CHEBI:57287"/>
        <dbReference type="ChEBI" id="CHEBI:57288"/>
        <dbReference type="ChEBI" id="CHEBI:64479"/>
        <dbReference type="ChEBI" id="CHEBI:78446"/>
        <dbReference type="EC" id="2.3.1.38"/>
    </reaction>
    <physiologicalReaction direction="left-to-right" evidence="32">
        <dbReference type="Rhea" id="RHEA:41789"/>
    </physiologicalReaction>
</comment>
<dbReference type="PROSITE" id="PS52004">
    <property type="entry name" value="KS3_2"/>
    <property type="match status" value="1"/>
</dbReference>
<comment type="catalytic activity">
    <reaction evidence="31">
        <text>a 2,3-saturated acyl-[ACP] + NADP(+) = a (2E)-enoyl-[ACP] + NADPH + H(+)</text>
        <dbReference type="Rhea" id="RHEA:22564"/>
        <dbReference type="Rhea" id="RHEA-COMP:9925"/>
        <dbReference type="Rhea" id="RHEA-COMP:9926"/>
        <dbReference type="ChEBI" id="CHEBI:15378"/>
        <dbReference type="ChEBI" id="CHEBI:57783"/>
        <dbReference type="ChEBI" id="CHEBI:58349"/>
        <dbReference type="ChEBI" id="CHEBI:78784"/>
        <dbReference type="ChEBI" id="CHEBI:78785"/>
        <dbReference type="EC" id="1.3.1.39"/>
    </reaction>
    <physiologicalReaction direction="right-to-left" evidence="31">
        <dbReference type="Rhea" id="RHEA:22566"/>
    </physiologicalReaction>
</comment>
<evidence type="ECO:0000256" key="35">
    <source>
        <dbReference type="ARBA" id="ARBA00049019"/>
    </source>
</evidence>
<dbReference type="InterPro" id="IPR050091">
    <property type="entry name" value="PKS_NRPS_Biosynth_Enz"/>
</dbReference>
<evidence type="ECO:0000256" key="38">
    <source>
        <dbReference type="ARBA" id="ARBA00049263"/>
    </source>
</evidence>
<evidence type="ECO:0000256" key="20">
    <source>
        <dbReference type="ARBA" id="ARBA00047578"/>
    </source>
</evidence>
<dbReference type="InterPro" id="IPR014031">
    <property type="entry name" value="Ketoacyl_synth_C"/>
</dbReference>
<dbReference type="SMART" id="SM00825">
    <property type="entry name" value="PKS_KS"/>
    <property type="match status" value="1"/>
</dbReference>
<evidence type="ECO:0000259" key="46">
    <source>
        <dbReference type="PROSITE" id="PS52004"/>
    </source>
</evidence>
<evidence type="ECO:0000256" key="24">
    <source>
        <dbReference type="ARBA" id="ARBA00047961"/>
    </source>
</evidence>
<evidence type="ECO:0000256" key="16">
    <source>
        <dbReference type="ARBA" id="ARBA00047400"/>
    </source>
</evidence>
<dbReference type="GO" id="GO:0004312">
    <property type="term" value="F:fatty acid synthase activity"/>
    <property type="evidence" value="ECO:0007669"/>
    <property type="project" value="TreeGrafter"/>
</dbReference>
<evidence type="ECO:0000256" key="7">
    <source>
        <dbReference type="ARBA" id="ARBA00023388"/>
    </source>
</evidence>
<evidence type="ECO:0000256" key="21">
    <source>
        <dbReference type="ARBA" id="ARBA00047810"/>
    </source>
</evidence>
<feature type="transmembrane region" description="Helical" evidence="45">
    <location>
        <begin position="2101"/>
        <end position="2126"/>
    </location>
</feature>
<comment type="catalytic activity">
    <reaction evidence="12">
        <text>(3R)-hydroxybutanoyl-[ACP] = (2E)-butenoyl-[ACP] + H2O</text>
        <dbReference type="Rhea" id="RHEA:41808"/>
        <dbReference type="Rhea" id="RHEA-COMP:9626"/>
        <dbReference type="Rhea" id="RHEA-COMP:9627"/>
        <dbReference type="ChEBI" id="CHEBI:15377"/>
        <dbReference type="ChEBI" id="CHEBI:78451"/>
        <dbReference type="ChEBI" id="CHEBI:78453"/>
    </reaction>
    <physiologicalReaction direction="left-to-right" evidence="12">
        <dbReference type="Rhea" id="RHEA:41809"/>
    </physiologicalReaction>
</comment>
<evidence type="ECO:0000256" key="14">
    <source>
        <dbReference type="ARBA" id="ARBA00047300"/>
    </source>
</evidence>
<comment type="catalytic activity">
    <reaction evidence="19">
        <text>(2E)-butenoyl-[ACP] + NADPH + H(+) = butanoyl-[ACP] + NADP(+)</text>
        <dbReference type="Rhea" id="RHEA:41812"/>
        <dbReference type="Rhea" id="RHEA-COMP:9627"/>
        <dbReference type="Rhea" id="RHEA-COMP:9628"/>
        <dbReference type="ChEBI" id="CHEBI:15378"/>
        <dbReference type="ChEBI" id="CHEBI:57783"/>
        <dbReference type="ChEBI" id="CHEBI:58349"/>
        <dbReference type="ChEBI" id="CHEBI:78453"/>
        <dbReference type="ChEBI" id="CHEBI:78454"/>
    </reaction>
    <physiologicalReaction direction="left-to-right" evidence="19">
        <dbReference type="Rhea" id="RHEA:41813"/>
    </physiologicalReaction>
</comment>
<dbReference type="SUPFAM" id="SSF52151">
    <property type="entry name" value="FabD/lysophospholipase-like"/>
    <property type="match status" value="1"/>
</dbReference>
<evidence type="ECO:0000256" key="32">
    <source>
        <dbReference type="ARBA" id="ARBA00048691"/>
    </source>
</evidence>
<organism evidence="47 48">
    <name type="scientific">Papilio xuthus</name>
    <name type="common">Asian swallowtail butterfly</name>
    <dbReference type="NCBI Taxonomy" id="66420"/>
    <lineage>
        <taxon>Eukaryota</taxon>
        <taxon>Metazoa</taxon>
        <taxon>Ecdysozoa</taxon>
        <taxon>Arthropoda</taxon>
        <taxon>Hexapoda</taxon>
        <taxon>Insecta</taxon>
        <taxon>Pterygota</taxon>
        <taxon>Neoptera</taxon>
        <taxon>Endopterygota</taxon>
        <taxon>Lepidoptera</taxon>
        <taxon>Glossata</taxon>
        <taxon>Ditrysia</taxon>
        <taxon>Papilionoidea</taxon>
        <taxon>Papilionidae</taxon>
        <taxon>Papilioninae</taxon>
        <taxon>Papilio</taxon>
    </lineage>
</organism>
<evidence type="ECO:0000256" key="27">
    <source>
        <dbReference type="ARBA" id="ARBA00048289"/>
    </source>
</evidence>
<evidence type="ECO:0000256" key="13">
    <source>
        <dbReference type="ARBA" id="ARBA00023442"/>
    </source>
</evidence>
<dbReference type="Gene3D" id="3.90.180.10">
    <property type="entry name" value="Medium-chain alcohol dehydrogenases, catalytic domain"/>
    <property type="match status" value="1"/>
</dbReference>
<evidence type="ECO:0000256" key="9">
    <source>
        <dbReference type="ARBA" id="ARBA00023398"/>
    </source>
</evidence>
<evidence type="ECO:0000256" key="42">
    <source>
        <dbReference type="ARBA" id="ARBA00049521"/>
    </source>
</evidence>
<dbReference type="CDD" id="cd00833">
    <property type="entry name" value="PKS"/>
    <property type="match status" value="1"/>
</dbReference>
<dbReference type="GO" id="GO:0141148">
    <property type="term" value="F:enoyl-[acyl-carrier-protein] reductase (NADPH) activity"/>
    <property type="evidence" value="ECO:0007669"/>
    <property type="project" value="UniProtKB-EC"/>
</dbReference>
<evidence type="ECO:0000256" key="30">
    <source>
        <dbReference type="ARBA" id="ARBA00048571"/>
    </source>
</evidence>
<comment type="catalytic activity">
    <reaction evidence="41">
        <text>butanoyl-[ACP] + malonyl-[ACP] + H(+) = 3-oxohexanoyl-[ACP] + holo-[ACP] + CO2</text>
        <dbReference type="Rhea" id="RHEA:41820"/>
        <dbReference type="Rhea" id="RHEA-COMP:9623"/>
        <dbReference type="Rhea" id="RHEA-COMP:9628"/>
        <dbReference type="Rhea" id="RHEA-COMP:9629"/>
        <dbReference type="Rhea" id="RHEA-COMP:9685"/>
        <dbReference type="ChEBI" id="CHEBI:15378"/>
        <dbReference type="ChEBI" id="CHEBI:16526"/>
        <dbReference type="ChEBI" id="CHEBI:64479"/>
        <dbReference type="ChEBI" id="CHEBI:78449"/>
        <dbReference type="ChEBI" id="CHEBI:78454"/>
        <dbReference type="ChEBI" id="CHEBI:78456"/>
    </reaction>
    <physiologicalReaction direction="left-to-right" evidence="41">
        <dbReference type="Rhea" id="RHEA:41821"/>
    </physiologicalReaction>
</comment>
<evidence type="ECO:0000256" key="25">
    <source>
        <dbReference type="ARBA" id="ARBA00048051"/>
    </source>
</evidence>
<evidence type="ECO:0000256" key="6">
    <source>
        <dbReference type="ARBA" id="ARBA00023373"/>
    </source>
</evidence>
<comment type="catalytic activity">
    <reaction evidence="22">
        <text>(2E)-hexenoyl-[ACP] + NADPH + H(+) = hexanoyl-[ACP] + NADP(+)</text>
        <dbReference type="Rhea" id="RHEA:41832"/>
        <dbReference type="Rhea" id="RHEA-COMP:9631"/>
        <dbReference type="Rhea" id="RHEA-COMP:9632"/>
        <dbReference type="ChEBI" id="CHEBI:15378"/>
        <dbReference type="ChEBI" id="CHEBI:57783"/>
        <dbReference type="ChEBI" id="CHEBI:58349"/>
        <dbReference type="ChEBI" id="CHEBI:78458"/>
        <dbReference type="ChEBI" id="CHEBI:78459"/>
    </reaction>
    <physiologicalReaction direction="left-to-right" evidence="22">
        <dbReference type="Rhea" id="RHEA:41833"/>
    </physiologicalReaction>
</comment>
<comment type="catalytic activity">
    <reaction evidence="6">
        <text>(3R)-hydroxyhexanoyl-[ACP] = (2E)-hexenoyl-[ACP] + H2O</text>
        <dbReference type="Rhea" id="RHEA:41828"/>
        <dbReference type="Rhea" id="RHEA-COMP:9630"/>
        <dbReference type="Rhea" id="RHEA-COMP:9631"/>
        <dbReference type="ChEBI" id="CHEBI:15377"/>
        <dbReference type="ChEBI" id="CHEBI:78457"/>
        <dbReference type="ChEBI" id="CHEBI:78458"/>
    </reaction>
    <physiologicalReaction direction="left-to-right" evidence="6">
        <dbReference type="Rhea" id="RHEA:41829"/>
    </physiologicalReaction>
</comment>
<dbReference type="SUPFAM" id="SSF55048">
    <property type="entry name" value="Probable ACP-binding domain of malonyl-CoA ACP transacylase"/>
    <property type="match status" value="1"/>
</dbReference>
<comment type="catalytic activity">
    <reaction evidence="25">
        <text>hexadecanoyl-[ACP] + malonyl-[ACP] + H(+) = 3-oxooctadecanoyl-[ACP] + holo-[ACP] + CO2</text>
        <dbReference type="Rhea" id="RHEA:41916"/>
        <dbReference type="Rhea" id="RHEA-COMP:9623"/>
        <dbReference type="Rhea" id="RHEA-COMP:9652"/>
        <dbReference type="Rhea" id="RHEA-COMP:9653"/>
        <dbReference type="Rhea" id="RHEA-COMP:9685"/>
        <dbReference type="ChEBI" id="CHEBI:15378"/>
        <dbReference type="ChEBI" id="CHEBI:16526"/>
        <dbReference type="ChEBI" id="CHEBI:64479"/>
        <dbReference type="ChEBI" id="CHEBI:78449"/>
        <dbReference type="ChEBI" id="CHEBI:78483"/>
        <dbReference type="ChEBI" id="CHEBI:78487"/>
    </reaction>
    <physiologicalReaction direction="left-to-right" evidence="25">
        <dbReference type="Rhea" id="RHEA:41917"/>
    </physiologicalReaction>
</comment>
<comment type="catalytic activity">
    <reaction evidence="30">
        <text>3-oxohexanoyl-[ACP] + NADPH + H(+) = (3R)-hydroxyhexanoyl-[ACP] + NADP(+)</text>
        <dbReference type="Rhea" id="RHEA:41824"/>
        <dbReference type="Rhea" id="RHEA-COMP:9629"/>
        <dbReference type="Rhea" id="RHEA-COMP:9630"/>
        <dbReference type="ChEBI" id="CHEBI:15378"/>
        <dbReference type="ChEBI" id="CHEBI:57783"/>
        <dbReference type="ChEBI" id="CHEBI:58349"/>
        <dbReference type="ChEBI" id="CHEBI:78456"/>
        <dbReference type="ChEBI" id="CHEBI:78457"/>
    </reaction>
    <physiologicalReaction direction="left-to-right" evidence="30">
        <dbReference type="Rhea" id="RHEA:41825"/>
    </physiologicalReaction>
</comment>
<feature type="transmembrane region" description="Helical" evidence="45">
    <location>
        <begin position="2233"/>
        <end position="2252"/>
    </location>
</feature>
<keyword evidence="3" id="KW-0663">Pyridoxal phosphate</keyword>
<evidence type="ECO:0000256" key="8">
    <source>
        <dbReference type="ARBA" id="ARBA00023394"/>
    </source>
</evidence>
<evidence type="ECO:0000256" key="43">
    <source>
        <dbReference type="ARBA" id="ARBA00049533"/>
    </source>
</evidence>
<evidence type="ECO:0000256" key="3">
    <source>
        <dbReference type="ARBA" id="ARBA00022898"/>
    </source>
</evidence>
<comment type="catalytic activity">
    <reaction evidence="14">
        <text>3-oxooctadecanoyl-[ACP] + NADPH + H(+) = (3R)-hydroxyoctadecanoyl-[ACP] + NADP(+)</text>
        <dbReference type="Rhea" id="RHEA:41920"/>
        <dbReference type="Rhea" id="RHEA-COMP:9653"/>
        <dbReference type="Rhea" id="RHEA-COMP:9654"/>
        <dbReference type="ChEBI" id="CHEBI:15378"/>
        <dbReference type="ChEBI" id="CHEBI:57783"/>
        <dbReference type="ChEBI" id="CHEBI:58349"/>
        <dbReference type="ChEBI" id="CHEBI:78487"/>
        <dbReference type="ChEBI" id="CHEBI:78488"/>
    </reaction>
    <physiologicalReaction direction="left-to-right" evidence="14">
        <dbReference type="Rhea" id="RHEA:41921"/>
    </physiologicalReaction>
</comment>
<dbReference type="SUPFAM" id="SSF53901">
    <property type="entry name" value="Thiolase-like"/>
    <property type="match status" value="2"/>
</dbReference>
<evidence type="ECO:0000256" key="40">
    <source>
        <dbReference type="ARBA" id="ARBA00049422"/>
    </source>
</evidence>
<evidence type="ECO:0000256" key="26">
    <source>
        <dbReference type="ARBA" id="ARBA00048281"/>
    </source>
</evidence>
<dbReference type="InterPro" id="IPR029058">
    <property type="entry name" value="AB_hydrolase_fold"/>
</dbReference>
<comment type="catalytic activity">
    <reaction evidence="34">
        <text>3-oxotetradecanoyl-[ACP] + NADPH + H(+) = (3R)-hydroxytetradecanoyl-[ACP] + NADP(+)</text>
        <dbReference type="Rhea" id="RHEA:41888"/>
        <dbReference type="Rhea" id="RHEA-COMP:9645"/>
        <dbReference type="Rhea" id="RHEA-COMP:9646"/>
        <dbReference type="ChEBI" id="CHEBI:15378"/>
        <dbReference type="ChEBI" id="CHEBI:57783"/>
        <dbReference type="ChEBI" id="CHEBI:58349"/>
        <dbReference type="ChEBI" id="CHEBI:78473"/>
        <dbReference type="ChEBI" id="CHEBI:78474"/>
    </reaction>
    <physiologicalReaction direction="left-to-right" evidence="34">
        <dbReference type="Rhea" id="RHEA:41889"/>
    </physiologicalReaction>
</comment>
<dbReference type="InterPro" id="IPR032821">
    <property type="entry name" value="PKS_assoc"/>
</dbReference>
<keyword evidence="45" id="KW-0812">Transmembrane</keyword>
<dbReference type="STRING" id="66420.A0A194QF64"/>
<dbReference type="Pfam" id="PF00109">
    <property type="entry name" value="ketoacyl-synt"/>
    <property type="match status" value="1"/>
</dbReference>
<dbReference type="Pfam" id="PF00698">
    <property type="entry name" value="Acyl_transf_1"/>
    <property type="match status" value="1"/>
</dbReference>
<comment type="function">
    <text evidence="13">Fatty acid synthetase is a multifunctional enzyme that catalyzes the de novo biosynthesis of long-chain saturated fatty acids starting from acetyl-CoA and malonyl-CoA in the presence of NADPH. This multifunctional protein contains 7 catalytic activities and a site for the binding of the prosthetic group 4'-phosphopantetheine of the acyl carrier protein ([ACP]) domain.</text>
</comment>
<dbReference type="InterPro" id="IPR020843">
    <property type="entry name" value="ER"/>
</dbReference>
<dbReference type="SMART" id="SM00829">
    <property type="entry name" value="PKS_ER"/>
    <property type="match status" value="1"/>
</dbReference>
<evidence type="ECO:0000256" key="31">
    <source>
        <dbReference type="ARBA" id="ARBA00048650"/>
    </source>
</evidence>
<dbReference type="GO" id="GO:0006633">
    <property type="term" value="P:fatty acid biosynthetic process"/>
    <property type="evidence" value="ECO:0007669"/>
    <property type="project" value="UniProtKB-UniPathway"/>
</dbReference>
<evidence type="ECO:0000256" key="23">
    <source>
        <dbReference type="ARBA" id="ARBA00047953"/>
    </source>
</evidence>
<evidence type="ECO:0000256" key="17">
    <source>
        <dbReference type="ARBA" id="ARBA00047440"/>
    </source>
</evidence>
<dbReference type="Gene3D" id="3.30.70.3290">
    <property type="match status" value="1"/>
</dbReference>
<proteinExistence type="predicted"/>
<dbReference type="InterPro" id="IPR016036">
    <property type="entry name" value="Malonyl_transacylase_ACP-bd"/>
</dbReference>
<dbReference type="GO" id="GO:0004315">
    <property type="term" value="F:3-oxoacyl-[acyl-carrier-protein] synthase activity"/>
    <property type="evidence" value="ECO:0007669"/>
    <property type="project" value="UniProtKB-EC"/>
</dbReference>
<comment type="catalytic activity">
    <reaction evidence="11">
        <text>(3R)-hydroxyhexadecanoyl-[ACP] = (2E)-hexadecenoyl-[ACP] + H2O</text>
        <dbReference type="Rhea" id="RHEA:41908"/>
        <dbReference type="Rhea" id="RHEA-COMP:9650"/>
        <dbReference type="Rhea" id="RHEA-COMP:9651"/>
        <dbReference type="ChEBI" id="CHEBI:15377"/>
        <dbReference type="ChEBI" id="CHEBI:78480"/>
        <dbReference type="ChEBI" id="CHEBI:78481"/>
    </reaction>
    <physiologicalReaction direction="left-to-right" evidence="11">
        <dbReference type="Rhea" id="RHEA:41909"/>
    </physiologicalReaction>
</comment>
<comment type="catalytic activity">
    <reaction evidence="28">
        <text>(2E)-octenoyl-[ACP] + NADPH + H(+) = octanoyl-[ACP] + NADP(+)</text>
        <dbReference type="Rhea" id="RHEA:41848"/>
        <dbReference type="Rhea" id="RHEA-COMP:9635"/>
        <dbReference type="Rhea" id="RHEA-COMP:9636"/>
        <dbReference type="ChEBI" id="CHEBI:15378"/>
        <dbReference type="ChEBI" id="CHEBI:57783"/>
        <dbReference type="ChEBI" id="CHEBI:58349"/>
        <dbReference type="ChEBI" id="CHEBI:78462"/>
        <dbReference type="ChEBI" id="CHEBI:78463"/>
    </reaction>
    <physiologicalReaction direction="left-to-right" evidence="28">
        <dbReference type="Rhea" id="RHEA:41849"/>
    </physiologicalReaction>
</comment>
<comment type="catalytic activity">
    <reaction evidence="35">
        <text>(2E)-octadecenoyl-[ACP] + NADPH + H(+) = octadecanoyl-[ACP] + NADP(+)</text>
        <dbReference type="Rhea" id="RHEA:41928"/>
        <dbReference type="Rhea" id="RHEA-COMP:9655"/>
        <dbReference type="Rhea" id="RHEA-COMP:9656"/>
        <dbReference type="ChEBI" id="CHEBI:15378"/>
        <dbReference type="ChEBI" id="CHEBI:57783"/>
        <dbReference type="ChEBI" id="CHEBI:58349"/>
        <dbReference type="ChEBI" id="CHEBI:78489"/>
        <dbReference type="ChEBI" id="CHEBI:78495"/>
    </reaction>
    <physiologicalReaction direction="left-to-right" evidence="35">
        <dbReference type="Rhea" id="RHEA:41929"/>
    </physiologicalReaction>
</comment>
<dbReference type="Gene3D" id="3.40.50.1820">
    <property type="entry name" value="alpha/beta hydrolase"/>
    <property type="match status" value="1"/>
</dbReference>
<comment type="catalytic activity">
    <reaction evidence="27">
        <text>tetradecanoyl-[ACP] + H2O = tetradecanoate + holo-[ACP] + H(+)</text>
        <dbReference type="Rhea" id="RHEA:30123"/>
        <dbReference type="Rhea" id="RHEA-COMP:9648"/>
        <dbReference type="Rhea" id="RHEA-COMP:9685"/>
        <dbReference type="ChEBI" id="CHEBI:15377"/>
        <dbReference type="ChEBI" id="CHEBI:15378"/>
        <dbReference type="ChEBI" id="CHEBI:30807"/>
        <dbReference type="ChEBI" id="CHEBI:64479"/>
        <dbReference type="ChEBI" id="CHEBI:78477"/>
        <dbReference type="EC" id="3.1.2.14"/>
    </reaction>
    <physiologicalReaction direction="left-to-right" evidence="27">
        <dbReference type="Rhea" id="RHEA:30124"/>
    </physiologicalReaction>
</comment>
<evidence type="ECO:0000256" key="36">
    <source>
        <dbReference type="ARBA" id="ARBA00049109"/>
    </source>
</evidence>
<comment type="catalytic activity">
    <reaction evidence="37">
        <text>(2E)-tetradecenoyl-[ACP] + NADPH + H(+) = tetradecanoyl-[ACP] + NADP(+)</text>
        <dbReference type="Rhea" id="RHEA:41896"/>
        <dbReference type="Rhea" id="RHEA-COMP:9647"/>
        <dbReference type="Rhea" id="RHEA-COMP:9648"/>
        <dbReference type="ChEBI" id="CHEBI:15378"/>
        <dbReference type="ChEBI" id="CHEBI:57783"/>
        <dbReference type="ChEBI" id="CHEBI:58349"/>
        <dbReference type="ChEBI" id="CHEBI:78475"/>
        <dbReference type="ChEBI" id="CHEBI:78477"/>
    </reaction>
    <physiologicalReaction direction="left-to-right" evidence="37">
        <dbReference type="Rhea" id="RHEA:41897"/>
    </physiologicalReaction>
</comment>
<comment type="catalytic activity">
    <reaction evidence="43">
        <text>octanoyl-[ACP] + malonyl-[ACP] + H(+) = 3-oxodecanoyl-[ACP] + holo-[ACP] + CO2</text>
        <dbReference type="Rhea" id="RHEA:41852"/>
        <dbReference type="Rhea" id="RHEA-COMP:9623"/>
        <dbReference type="Rhea" id="RHEA-COMP:9636"/>
        <dbReference type="Rhea" id="RHEA-COMP:9637"/>
        <dbReference type="Rhea" id="RHEA-COMP:9685"/>
        <dbReference type="ChEBI" id="CHEBI:15378"/>
        <dbReference type="ChEBI" id="CHEBI:16526"/>
        <dbReference type="ChEBI" id="CHEBI:64479"/>
        <dbReference type="ChEBI" id="CHEBI:78449"/>
        <dbReference type="ChEBI" id="CHEBI:78463"/>
        <dbReference type="ChEBI" id="CHEBI:78464"/>
    </reaction>
    <physiologicalReaction direction="left-to-right" evidence="43">
        <dbReference type="Rhea" id="RHEA:41853"/>
    </physiologicalReaction>
</comment>
<comment type="catalytic activity">
    <reaction evidence="15">
        <text>hexanoyl-[ACP] + malonyl-[ACP] + H(+) = 3-oxooctanoyl-[ACP] + holo-[ACP] + CO2</text>
        <dbReference type="Rhea" id="RHEA:41836"/>
        <dbReference type="Rhea" id="RHEA-COMP:9623"/>
        <dbReference type="Rhea" id="RHEA-COMP:9632"/>
        <dbReference type="Rhea" id="RHEA-COMP:9633"/>
        <dbReference type="Rhea" id="RHEA-COMP:9685"/>
        <dbReference type="ChEBI" id="CHEBI:15378"/>
        <dbReference type="ChEBI" id="CHEBI:16526"/>
        <dbReference type="ChEBI" id="CHEBI:64479"/>
        <dbReference type="ChEBI" id="CHEBI:78449"/>
        <dbReference type="ChEBI" id="CHEBI:78459"/>
        <dbReference type="ChEBI" id="CHEBI:78460"/>
    </reaction>
    <physiologicalReaction direction="left-to-right" evidence="15">
        <dbReference type="Rhea" id="RHEA:41837"/>
    </physiologicalReaction>
</comment>
<dbReference type="EMBL" id="KQ459053">
    <property type="protein sequence ID" value="KPJ04122.1"/>
    <property type="molecule type" value="Genomic_DNA"/>
</dbReference>
<evidence type="ECO:0000256" key="45">
    <source>
        <dbReference type="SAM" id="Phobius"/>
    </source>
</evidence>
<evidence type="ECO:0000256" key="34">
    <source>
        <dbReference type="ARBA" id="ARBA00048935"/>
    </source>
</evidence>
<evidence type="ECO:0000256" key="41">
    <source>
        <dbReference type="ARBA" id="ARBA00049449"/>
    </source>
</evidence>
<dbReference type="Gene3D" id="3.10.129.110">
    <property type="entry name" value="Polyketide synthase dehydratase"/>
    <property type="match status" value="1"/>
</dbReference>
<dbReference type="GO" id="GO:0019171">
    <property type="term" value="F:(3R)-hydroxyacyl-[acyl-carrier-protein] dehydratase activity"/>
    <property type="evidence" value="ECO:0007669"/>
    <property type="project" value="UniProtKB-EC"/>
</dbReference>
<dbReference type="SMART" id="SM00827">
    <property type="entry name" value="PKS_AT"/>
    <property type="match status" value="1"/>
</dbReference>
<evidence type="ECO:0000256" key="5">
    <source>
        <dbReference type="ARBA" id="ARBA00023351"/>
    </source>
</evidence>
<dbReference type="Pfam" id="PF00975">
    <property type="entry name" value="Thioesterase"/>
    <property type="match status" value="1"/>
</dbReference>
<evidence type="ECO:0000256" key="2">
    <source>
        <dbReference type="ARBA" id="ARBA00022799"/>
    </source>
</evidence>
<dbReference type="PANTHER" id="PTHR43775:SF23">
    <property type="entry name" value="FATTY ACID SYNTHASE 3"/>
    <property type="match status" value="1"/>
</dbReference>
<comment type="catalytic activity">
    <reaction evidence="33">
        <text>hexadecanoyl-[ACP] + H2O = hexadecanoate + holo-[ACP] + H(+)</text>
        <dbReference type="Rhea" id="RHEA:41932"/>
        <dbReference type="Rhea" id="RHEA-COMP:9652"/>
        <dbReference type="Rhea" id="RHEA-COMP:9685"/>
        <dbReference type="ChEBI" id="CHEBI:7896"/>
        <dbReference type="ChEBI" id="CHEBI:15377"/>
        <dbReference type="ChEBI" id="CHEBI:15378"/>
        <dbReference type="ChEBI" id="CHEBI:64479"/>
        <dbReference type="ChEBI" id="CHEBI:78483"/>
        <dbReference type="EC" id="3.1.2.14"/>
    </reaction>
    <physiologicalReaction direction="left-to-right" evidence="33">
        <dbReference type="Rhea" id="RHEA:41933"/>
    </physiologicalReaction>
</comment>
<evidence type="ECO:0000256" key="4">
    <source>
        <dbReference type="ARBA" id="ARBA00023332"/>
    </source>
</evidence>
<feature type="compositionally biased region" description="Basic and acidic residues" evidence="44">
    <location>
        <begin position="1"/>
        <end position="10"/>
    </location>
</feature>
<dbReference type="InterPro" id="IPR020841">
    <property type="entry name" value="PKS_Beta-ketoAc_synthase_dom"/>
</dbReference>
<evidence type="ECO:0000313" key="48">
    <source>
        <dbReference type="Proteomes" id="UP000053268"/>
    </source>
</evidence>
<dbReference type="GO" id="GO:0004316">
    <property type="term" value="F:3-oxoacyl-[acyl-carrier-protein] reductase (NADPH) activity"/>
    <property type="evidence" value="ECO:0007669"/>
    <property type="project" value="UniProtKB-EC"/>
</dbReference>
<comment type="catalytic activity">
    <reaction evidence="26">
        <text>(2E)-dodecenoyl-[ACP] + NADPH + H(+) = dodecanoyl-[ACP] + NADP(+)</text>
        <dbReference type="Rhea" id="RHEA:41880"/>
        <dbReference type="Rhea" id="RHEA-COMP:9643"/>
        <dbReference type="Rhea" id="RHEA-COMP:9644"/>
        <dbReference type="ChEBI" id="CHEBI:15378"/>
        <dbReference type="ChEBI" id="CHEBI:57783"/>
        <dbReference type="ChEBI" id="CHEBI:58349"/>
        <dbReference type="ChEBI" id="CHEBI:65264"/>
        <dbReference type="ChEBI" id="CHEBI:78472"/>
    </reaction>
    <physiologicalReaction direction="left-to-right" evidence="26">
        <dbReference type="Rhea" id="RHEA:41881"/>
    </physiologicalReaction>
</comment>
<evidence type="ECO:0000256" key="11">
    <source>
        <dbReference type="ARBA" id="ARBA00023401"/>
    </source>
</evidence>
<evidence type="ECO:0000256" key="44">
    <source>
        <dbReference type="SAM" id="MobiDB-lite"/>
    </source>
</evidence>
<dbReference type="SUPFAM" id="SSF51735">
    <property type="entry name" value="NAD(P)-binding Rossmann-fold domains"/>
    <property type="match status" value="1"/>
</dbReference>
<comment type="catalytic activity">
    <reaction evidence="24">
        <text>acetyl-[ACP] + malonyl-[ACP] + H(+) = 3-oxobutanoyl-[ACP] + holo-[ACP] + CO2</text>
        <dbReference type="Rhea" id="RHEA:41800"/>
        <dbReference type="Rhea" id="RHEA-COMP:9621"/>
        <dbReference type="Rhea" id="RHEA-COMP:9623"/>
        <dbReference type="Rhea" id="RHEA-COMP:9625"/>
        <dbReference type="Rhea" id="RHEA-COMP:9685"/>
        <dbReference type="ChEBI" id="CHEBI:15378"/>
        <dbReference type="ChEBI" id="CHEBI:16526"/>
        <dbReference type="ChEBI" id="CHEBI:64479"/>
        <dbReference type="ChEBI" id="CHEBI:78446"/>
        <dbReference type="ChEBI" id="CHEBI:78449"/>
        <dbReference type="ChEBI" id="CHEBI:78450"/>
    </reaction>
    <physiologicalReaction direction="left-to-right" evidence="24">
        <dbReference type="Rhea" id="RHEA:41801"/>
    </physiologicalReaction>
</comment>
<dbReference type="SUPFAM" id="SSF50129">
    <property type="entry name" value="GroES-like"/>
    <property type="match status" value="1"/>
</dbReference>
<comment type="catalytic activity">
    <reaction evidence="20">
        <text>dodecanoyl-[ACP] + malonyl-[ACP] + H(+) = 3-oxotetradecanoyl-[ACP] + holo-[ACP] + CO2</text>
        <dbReference type="Rhea" id="RHEA:41884"/>
        <dbReference type="Rhea" id="RHEA-COMP:9623"/>
        <dbReference type="Rhea" id="RHEA-COMP:9644"/>
        <dbReference type="Rhea" id="RHEA-COMP:9645"/>
        <dbReference type="Rhea" id="RHEA-COMP:9685"/>
        <dbReference type="ChEBI" id="CHEBI:15378"/>
        <dbReference type="ChEBI" id="CHEBI:16526"/>
        <dbReference type="ChEBI" id="CHEBI:64479"/>
        <dbReference type="ChEBI" id="CHEBI:65264"/>
        <dbReference type="ChEBI" id="CHEBI:78449"/>
        <dbReference type="ChEBI" id="CHEBI:78473"/>
    </reaction>
    <physiologicalReaction direction="left-to-right" evidence="20">
        <dbReference type="Rhea" id="RHEA:41885"/>
    </physiologicalReaction>
</comment>
<feature type="domain" description="Ketosynthase family 3 (KS3)" evidence="46">
    <location>
        <begin position="42"/>
        <end position="451"/>
    </location>
</feature>
<comment type="catalytic activity">
    <reaction evidence="17">
        <text>3-oxodecanoyl-[ACP] + NADPH + H(+) = (3R)-hydroxydecanoyl-[ACP] + NADP(+)</text>
        <dbReference type="Rhea" id="RHEA:41856"/>
        <dbReference type="Rhea" id="RHEA-COMP:9637"/>
        <dbReference type="Rhea" id="RHEA-COMP:9638"/>
        <dbReference type="ChEBI" id="CHEBI:15378"/>
        <dbReference type="ChEBI" id="CHEBI:57783"/>
        <dbReference type="ChEBI" id="CHEBI:58349"/>
        <dbReference type="ChEBI" id="CHEBI:78464"/>
        <dbReference type="ChEBI" id="CHEBI:78466"/>
    </reaction>
    <physiologicalReaction direction="left-to-right" evidence="17">
        <dbReference type="Rhea" id="RHEA:41857"/>
    </physiologicalReaction>
</comment>
<dbReference type="Gene3D" id="3.40.366.10">
    <property type="entry name" value="Malonyl-Coenzyme A Acyl Carrier Protein, domain 2"/>
    <property type="match status" value="1"/>
</dbReference>